<dbReference type="PROSITE" id="PS51790">
    <property type="entry name" value="MSRB"/>
    <property type="match status" value="1"/>
</dbReference>
<comment type="caution">
    <text evidence="5">The sequence shown here is derived from an EMBL/GenBank/DDBJ whole genome shotgun (WGS) entry which is preliminary data.</text>
</comment>
<accession>A0ABW3IB98</accession>
<dbReference type="InterPro" id="IPR002579">
    <property type="entry name" value="Met_Sox_Rdtase_MsrB_dom"/>
</dbReference>
<dbReference type="RefSeq" id="WP_380736317.1">
    <property type="nucleotide sequence ID" value="NZ_JBHTJP010000002.1"/>
</dbReference>
<organism evidence="5 6">
    <name type="scientific">Salinimicrobium gaetbulicola</name>
    <dbReference type="NCBI Taxonomy" id="999702"/>
    <lineage>
        <taxon>Bacteria</taxon>
        <taxon>Pseudomonadati</taxon>
        <taxon>Bacteroidota</taxon>
        <taxon>Flavobacteriia</taxon>
        <taxon>Flavobacteriales</taxon>
        <taxon>Flavobacteriaceae</taxon>
        <taxon>Salinimicrobium</taxon>
    </lineage>
</organism>
<evidence type="ECO:0000256" key="2">
    <source>
        <dbReference type="ARBA" id="ARBA00023002"/>
    </source>
</evidence>
<dbReference type="PANTHER" id="PTHR10173">
    <property type="entry name" value="METHIONINE SULFOXIDE REDUCTASE"/>
    <property type="match status" value="1"/>
</dbReference>
<dbReference type="EC" id="1.8.4.12" evidence="1"/>
<gene>
    <name evidence="5" type="primary">msrB</name>
    <name evidence="5" type="ORF">ACFQ1G_00755</name>
</gene>
<keyword evidence="2 5" id="KW-0560">Oxidoreductase</keyword>
<dbReference type="InterPro" id="IPR011057">
    <property type="entry name" value="Mss4-like_sf"/>
</dbReference>
<reference evidence="6" key="1">
    <citation type="journal article" date="2019" name="Int. J. Syst. Evol. Microbiol.">
        <title>The Global Catalogue of Microorganisms (GCM) 10K type strain sequencing project: providing services to taxonomists for standard genome sequencing and annotation.</title>
        <authorList>
            <consortium name="The Broad Institute Genomics Platform"/>
            <consortium name="The Broad Institute Genome Sequencing Center for Infectious Disease"/>
            <person name="Wu L."/>
            <person name="Ma J."/>
        </authorList>
    </citation>
    <scope>NUCLEOTIDE SEQUENCE [LARGE SCALE GENOMIC DNA]</scope>
    <source>
        <strain evidence="6">CCUG 60898</strain>
    </source>
</reference>
<proteinExistence type="predicted"/>
<protein>
    <recommendedName>
        <fullName evidence="1">peptide-methionine (R)-S-oxide reductase</fullName>
        <ecNumber evidence="1">1.8.4.12</ecNumber>
    </recommendedName>
</protein>
<dbReference type="EMBL" id="JBHTJP010000002">
    <property type="protein sequence ID" value="MFD0975308.1"/>
    <property type="molecule type" value="Genomic_DNA"/>
</dbReference>
<dbReference type="Pfam" id="PF01641">
    <property type="entry name" value="SelR"/>
    <property type="match status" value="1"/>
</dbReference>
<dbReference type="NCBIfam" id="TIGR00357">
    <property type="entry name" value="peptide-methionine (R)-S-oxide reductase MsrB"/>
    <property type="match status" value="1"/>
</dbReference>
<dbReference type="InterPro" id="IPR028427">
    <property type="entry name" value="Met_Sox_Rdtase_MsrB"/>
</dbReference>
<evidence type="ECO:0000256" key="3">
    <source>
        <dbReference type="ARBA" id="ARBA00048488"/>
    </source>
</evidence>
<dbReference type="PANTHER" id="PTHR10173:SF52">
    <property type="entry name" value="METHIONINE-R-SULFOXIDE REDUCTASE B1"/>
    <property type="match status" value="1"/>
</dbReference>
<dbReference type="SUPFAM" id="SSF51316">
    <property type="entry name" value="Mss4-like"/>
    <property type="match status" value="1"/>
</dbReference>
<evidence type="ECO:0000313" key="6">
    <source>
        <dbReference type="Proteomes" id="UP001597100"/>
    </source>
</evidence>
<evidence type="ECO:0000259" key="4">
    <source>
        <dbReference type="PROSITE" id="PS51790"/>
    </source>
</evidence>
<comment type="catalytic activity">
    <reaction evidence="3">
        <text>L-methionyl-[protein] + [thioredoxin]-disulfide + H2O = L-methionyl-(R)-S-oxide-[protein] + [thioredoxin]-dithiol</text>
        <dbReference type="Rhea" id="RHEA:24164"/>
        <dbReference type="Rhea" id="RHEA-COMP:10698"/>
        <dbReference type="Rhea" id="RHEA-COMP:10700"/>
        <dbReference type="Rhea" id="RHEA-COMP:12313"/>
        <dbReference type="Rhea" id="RHEA-COMP:12314"/>
        <dbReference type="ChEBI" id="CHEBI:15377"/>
        <dbReference type="ChEBI" id="CHEBI:16044"/>
        <dbReference type="ChEBI" id="CHEBI:29950"/>
        <dbReference type="ChEBI" id="CHEBI:45764"/>
        <dbReference type="ChEBI" id="CHEBI:50058"/>
        <dbReference type="EC" id="1.8.4.12"/>
    </reaction>
</comment>
<evidence type="ECO:0000313" key="5">
    <source>
        <dbReference type="EMBL" id="MFD0975308.1"/>
    </source>
</evidence>
<sequence length="134" mass="15370">MTKKYPIEHSEAEWREKLSEEQYRVLRQKGTEVPHSGKYNLHFQNGEYHCAACNAKLFESDQKFESNCGWPSFDDAIEGSIEYAQDRTHGMLRTEILCANCGSHLGHVFDDGLTQTGQRYCVNSASIEFESKNK</sequence>
<keyword evidence="6" id="KW-1185">Reference proteome</keyword>
<name>A0ABW3IB98_9FLAO</name>
<dbReference type="Gene3D" id="2.170.150.20">
    <property type="entry name" value="Peptide methionine sulfoxide reductase"/>
    <property type="match status" value="1"/>
</dbReference>
<dbReference type="GO" id="GO:0033743">
    <property type="term" value="F:peptide-methionine (R)-S-oxide reductase activity"/>
    <property type="evidence" value="ECO:0007669"/>
    <property type="project" value="UniProtKB-EC"/>
</dbReference>
<feature type="domain" description="MsrB" evidence="4">
    <location>
        <begin position="11"/>
        <end position="132"/>
    </location>
</feature>
<dbReference type="Proteomes" id="UP001597100">
    <property type="component" value="Unassembled WGS sequence"/>
</dbReference>
<evidence type="ECO:0000256" key="1">
    <source>
        <dbReference type="ARBA" id="ARBA00012499"/>
    </source>
</evidence>